<organism evidence="4 5">
    <name type="scientific">Rapidithrix thailandica</name>
    <dbReference type="NCBI Taxonomy" id="413964"/>
    <lineage>
        <taxon>Bacteria</taxon>
        <taxon>Pseudomonadati</taxon>
        <taxon>Bacteroidota</taxon>
        <taxon>Cytophagia</taxon>
        <taxon>Cytophagales</taxon>
        <taxon>Flammeovirgaceae</taxon>
        <taxon>Rapidithrix</taxon>
    </lineage>
</organism>
<keyword evidence="2" id="KW-0012">Acyltransferase</keyword>
<name>A0AAW9RRY0_9BACT</name>
<proteinExistence type="predicted"/>
<dbReference type="Gene3D" id="3.40.630.30">
    <property type="match status" value="1"/>
</dbReference>
<dbReference type="PANTHER" id="PTHR42919:SF8">
    <property type="entry name" value="N-ALPHA-ACETYLTRANSFERASE 50"/>
    <property type="match status" value="1"/>
</dbReference>
<dbReference type="GO" id="GO:0016747">
    <property type="term" value="F:acyltransferase activity, transferring groups other than amino-acyl groups"/>
    <property type="evidence" value="ECO:0007669"/>
    <property type="project" value="InterPro"/>
</dbReference>
<reference evidence="4 5" key="1">
    <citation type="submission" date="2024-04" db="EMBL/GenBank/DDBJ databases">
        <title>Novel genus in family Flammeovirgaceae.</title>
        <authorList>
            <person name="Nguyen T.H."/>
            <person name="Vuong T.Q."/>
            <person name="Le H."/>
            <person name="Kim S.-G."/>
        </authorList>
    </citation>
    <scope>NUCLEOTIDE SEQUENCE [LARGE SCALE GENOMIC DNA]</scope>
    <source>
        <strain evidence="4 5">JCM 23209</strain>
    </source>
</reference>
<dbReference type="SUPFAM" id="SSF55729">
    <property type="entry name" value="Acyl-CoA N-acyltransferases (Nat)"/>
    <property type="match status" value="1"/>
</dbReference>
<dbReference type="RefSeq" id="WP_346819105.1">
    <property type="nucleotide sequence ID" value="NZ_JBDKWZ010000001.1"/>
</dbReference>
<evidence type="ECO:0000256" key="2">
    <source>
        <dbReference type="ARBA" id="ARBA00023315"/>
    </source>
</evidence>
<dbReference type="InterPro" id="IPR051556">
    <property type="entry name" value="N-term/lysine_N-AcTrnsfr"/>
</dbReference>
<protein>
    <submittedName>
        <fullName evidence="4">GNAT family N-acetyltransferase</fullName>
    </submittedName>
</protein>
<gene>
    <name evidence="4" type="ORF">AAG747_00265</name>
</gene>
<keyword evidence="1" id="KW-0808">Transferase</keyword>
<dbReference type="InterPro" id="IPR000182">
    <property type="entry name" value="GNAT_dom"/>
</dbReference>
<dbReference type="PANTHER" id="PTHR42919">
    <property type="entry name" value="N-ALPHA-ACETYLTRANSFERASE"/>
    <property type="match status" value="1"/>
</dbReference>
<evidence type="ECO:0000313" key="4">
    <source>
        <dbReference type="EMBL" id="MEN7546317.1"/>
    </source>
</evidence>
<sequence>MIHNVAIHKVEQSHLQELQQIGKRTFEEAFKEVNTAEDMETYLRESFHLEKLRSELNHPESQFFFVYMNAEVIGYLKLNLGSAQTDHKLQQALEVERIYVLQEYHGKKIGQMLLNKALEIARMGNVKWVWLGVWEHNVKAIRFYEKNGFQAFDTHPFILGTDRQTDVLMKRELA</sequence>
<evidence type="ECO:0000259" key="3">
    <source>
        <dbReference type="PROSITE" id="PS51186"/>
    </source>
</evidence>
<evidence type="ECO:0000256" key="1">
    <source>
        <dbReference type="ARBA" id="ARBA00022679"/>
    </source>
</evidence>
<dbReference type="InterPro" id="IPR016181">
    <property type="entry name" value="Acyl_CoA_acyltransferase"/>
</dbReference>
<dbReference type="CDD" id="cd04301">
    <property type="entry name" value="NAT_SF"/>
    <property type="match status" value="1"/>
</dbReference>
<comment type="caution">
    <text evidence="4">The sequence shown here is derived from an EMBL/GenBank/DDBJ whole genome shotgun (WGS) entry which is preliminary data.</text>
</comment>
<dbReference type="Pfam" id="PF00583">
    <property type="entry name" value="Acetyltransf_1"/>
    <property type="match status" value="1"/>
</dbReference>
<dbReference type="Proteomes" id="UP001403385">
    <property type="component" value="Unassembled WGS sequence"/>
</dbReference>
<feature type="domain" description="N-acetyltransferase" evidence="3">
    <location>
        <begin position="5"/>
        <end position="174"/>
    </location>
</feature>
<dbReference type="AlphaFoldDB" id="A0AAW9RRY0"/>
<evidence type="ECO:0000313" key="5">
    <source>
        <dbReference type="Proteomes" id="UP001403385"/>
    </source>
</evidence>
<dbReference type="EMBL" id="JBDKWZ010000001">
    <property type="protein sequence ID" value="MEN7546317.1"/>
    <property type="molecule type" value="Genomic_DNA"/>
</dbReference>
<accession>A0AAW9RRY0</accession>
<dbReference type="PROSITE" id="PS51186">
    <property type="entry name" value="GNAT"/>
    <property type="match status" value="1"/>
</dbReference>
<keyword evidence="5" id="KW-1185">Reference proteome</keyword>